<proteinExistence type="predicted"/>
<evidence type="ECO:0000313" key="3">
    <source>
        <dbReference type="Proteomes" id="UP000263094"/>
    </source>
</evidence>
<feature type="transmembrane region" description="Helical" evidence="1">
    <location>
        <begin position="249"/>
        <end position="270"/>
    </location>
</feature>
<organism evidence="2 3">
    <name type="scientific">Streptomyces triticagri</name>
    <dbReference type="NCBI Taxonomy" id="2293568"/>
    <lineage>
        <taxon>Bacteria</taxon>
        <taxon>Bacillati</taxon>
        <taxon>Actinomycetota</taxon>
        <taxon>Actinomycetes</taxon>
        <taxon>Kitasatosporales</taxon>
        <taxon>Streptomycetaceae</taxon>
        <taxon>Streptomyces</taxon>
    </lineage>
</organism>
<protein>
    <submittedName>
        <fullName evidence="2">DUF4173 domain-containing protein</fullName>
    </submittedName>
</protein>
<keyword evidence="1" id="KW-1133">Transmembrane helix</keyword>
<dbReference type="OrthoDB" id="9767931at2"/>
<reference evidence="2 3" key="1">
    <citation type="submission" date="2018-08" db="EMBL/GenBank/DDBJ databases">
        <title>Isolation, diversity and antifungal activity of Actinobacteria from wheat.</title>
        <authorList>
            <person name="Han C."/>
        </authorList>
    </citation>
    <scope>NUCLEOTIDE SEQUENCE [LARGE SCALE GENOMIC DNA]</scope>
    <source>
        <strain evidence="2 3">NEAU-YY421</strain>
    </source>
</reference>
<gene>
    <name evidence="2" type="ORF">DY218_22600</name>
</gene>
<feature type="transmembrane region" description="Helical" evidence="1">
    <location>
        <begin position="60"/>
        <end position="78"/>
    </location>
</feature>
<dbReference type="AlphaFoldDB" id="A0A372M1H9"/>
<feature type="transmembrane region" description="Helical" evidence="1">
    <location>
        <begin position="6"/>
        <end position="25"/>
    </location>
</feature>
<dbReference type="Proteomes" id="UP000263094">
    <property type="component" value="Unassembled WGS sequence"/>
</dbReference>
<dbReference type="Pfam" id="PF13687">
    <property type="entry name" value="DUF4153"/>
    <property type="match status" value="1"/>
</dbReference>
<keyword evidence="1" id="KW-0812">Transmembrane</keyword>
<dbReference type="InterPro" id="IPR025291">
    <property type="entry name" value="DUF4153"/>
</dbReference>
<keyword evidence="1" id="KW-0472">Membrane</keyword>
<feature type="transmembrane region" description="Helical" evidence="1">
    <location>
        <begin position="344"/>
        <end position="365"/>
    </location>
</feature>
<feature type="transmembrane region" description="Helical" evidence="1">
    <location>
        <begin position="37"/>
        <end position="54"/>
    </location>
</feature>
<name>A0A372M1H9_9ACTN</name>
<evidence type="ECO:0000256" key="1">
    <source>
        <dbReference type="SAM" id="Phobius"/>
    </source>
</evidence>
<feature type="transmembrane region" description="Helical" evidence="1">
    <location>
        <begin position="205"/>
        <end position="228"/>
    </location>
</feature>
<sequence>MLLLGPGIALNLLIIAVPAVLAALFAGHAAGRRPRPLTWIWAAVGLGLLVVPALRDAGWPSFLAVAAAFGMGSLALHGSRTWPGVILNPFGVIGASGSAVAWAWTGLRERAGSGQGRVGPVLRAVVVSAVLLVVFGALFASADEAFSDLLSGLVPDASVSDGPLRVLLFALGALLALAAAHSAGAPLSWDSLRVRPGRPRGRLEWTLPLVVLNLLFGVFNVIQLTVLFGGYDAALRQGLTYADYARQGFWQLLVATLLTLVVIALASRWAPRARRTLVRGVLGTLCGMTLIVVASALRRLDMYVDAYGLTRLRISVMAAEIWFGVVIVLIIAAGIWGARWLPRAVVVSAAGGVLAFGLVSPDALIAERNVQRYRDTGYFDLQYAKGLSADAVPTFKSLPEPLRSCAVSGIVDGLGAEQKPWYATSLGEARARRIDAELPAKADRQACVDVAVDGPTGSERDAH</sequence>
<keyword evidence="3" id="KW-1185">Reference proteome</keyword>
<feature type="transmembrane region" description="Helical" evidence="1">
    <location>
        <begin position="166"/>
        <end position="185"/>
    </location>
</feature>
<comment type="caution">
    <text evidence="2">The sequence shown here is derived from an EMBL/GenBank/DDBJ whole genome shotgun (WGS) entry which is preliminary data.</text>
</comment>
<evidence type="ECO:0000313" key="2">
    <source>
        <dbReference type="EMBL" id="RFU84450.1"/>
    </source>
</evidence>
<accession>A0A372M1H9</accession>
<feature type="transmembrane region" description="Helical" evidence="1">
    <location>
        <begin position="276"/>
        <end position="297"/>
    </location>
</feature>
<feature type="transmembrane region" description="Helical" evidence="1">
    <location>
        <begin position="85"/>
        <end position="104"/>
    </location>
</feature>
<dbReference type="EMBL" id="QUAK01000120">
    <property type="protein sequence ID" value="RFU84450.1"/>
    <property type="molecule type" value="Genomic_DNA"/>
</dbReference>
<feature type="transmembrane region" description="Helical" evidence="1">
    <location>
        <begin position="318"/>
        <end position="338"/>
    </location>
</feature>
<feature type="transmembrane region" description="Helical" evidence="1">
    <location>
        <begin position="124"/>
        <end position="146"/>
    </location>
</feature>